<gene>
    <name evidence="1" type="ORF">BDD21_2283</name>
</gene>
<evidence type="ECO:0000313" key="2">
    <source>
        <dbReference type="Proteomes" id="UP000274556"/>
    </source>
</evidence>
<name>A0A495V6D8_9GAMM</name>
<comment type="caution">
    <text evidence="1">The sequence shown here is derived from an EMBL/GenBank/DDBJ whole genome shotgun (WGS) entry which is preliminary data.</text>
</comment>
<evidence type="ECO:0008006" key="3">
    <source>
        <dbReference type="Google" id="ProtNLM"/>
    </source>
</evidence>
<dbReference type="RefSeq" id="WP_211335033.1">
    <property type="nucleotide sequence ID" value="NZ_RBXL01000001.1"/>
</dbReference>
<dbReference type="Proteomes" id="UP000274556">
    <property type="component" value="Unassembled WGS sequence"/>
</dbReference>
<keyword evidence="2" id="KW-1185">Reference proteome</keyword>
<reference evidence="1 2" key="1">
    <citation type="submission" date="2018-10" db="EMBL/GenBank/DDBJ databases">
        <title>Genomic Encyclopedia of Archaeal and Bacterial Type Strains, Phase II (KMG-II): from individual species to whole genera.</title>
        <authorList>
            <person name="Goeker M."/>
        </authorList>
    </citation>
    <scope>NUCLEOTIDE SEQUENCE [LARGE SCALE GENOMIC DNA]</scope>
    <source>
        <strain evidence="1 2">DSM 235</strain>
    </source>
</reference>
<evidence type="ECO:0000313" key="1">
    <source>
        <dbReference type="EMBL" id="RKT44879.1"/>
    </source>
</evidence>
<organism evidence="1 2">
    <name type="scientific">Thiocapsa rosea</name>
    <dbReference type="NCBI Taxonomy" id="69360"/>
    <lineage>
        <taxon>Bacteria</taxon>
        <taxon>Pseudomonadati</taxon>
        <taxon>Pseudomonadota</taxon>
        <taxon>Gammaproteobacteria</taxon>
        <taxon>Chromatiales</taxon>
        <taxon>Chromatiaceae</taxon>
        <taxon>Thiocapsa</taxon>
    </lineage>
</organism>
<accession>A0A495V6D8</accession>
<dbReference type="AlphaFoldDB" id="A0A495V6D8"/>
<proteinExistence type="predicted"/>
<sequence>MEIAKPEVDSQGYDVIAEENGVVRHIQLKAAKVGATTPSQKIHVGLASKPSGCVVWVYFDETTLRLGPFLFFGSAPGDPLPSIEKLKIAKHTKANAEGRKTERPAIRIVTKGDFETYGTIDELYHALFVRA</sequence>
<protein>
    <recommendedName>
        <fullName evidence="3">PD(D/E)XK endonuclease domain-containing protein</fullName>
    </recommendedName>
</protein>
<dbReference type="EMBL" id="RBXL01000001">
    <property type="protein sequence ID" value="RKT44879.1"/>
    <property type="molecule type" value="Genomic_DNA"/>
</dbReference>